<gene>
    <name evidence="2" type="ORF">NCTC13560_00415</name>
    <name evidence="1" type="ORF">SAMN05421682_10625</name>
</gene>
<dbReference type="EMBL" id="FTMF01000006">
    <property type="protein sequence ID" value="SIQ53894.1"/>
    <property type="molecule type" value="Genomic_DNA"/>
</dbReference>
<protein>
    <submittedName>
        <fullName evidence="2">Uncharacterized protein</fullName>
    </submittedName>
</protein>
<dbReference type="Proteomes" id="UP000255231">
    <property type="component" value="Unassembled WGS sequence"/>
</dbReference>
<name>A0A381F503_9FLAO</name>
<reference evidence="2 4" key="2">
    <citation type="submission" date="2018-06" db="EMBL/GenBank/DDBJ databases">
        <authorList>
            <consortium name="Pathogen Informatics"/>
            <person name="Doyle S."/>
        </authorList>
    </citation>
    <scope>NUCLEOTIDE SEQUENCE [LARGE SCALE GENOMIC DNA]</scope>
    <source>
        <strain evidence="2 4">NCTC13560</strain>
    </source>
</reference>
<organism evidence="2 4">
    <name type="scientific">Chryseobacterium indoltheticum</name>
    <dbReference type="NCBI Taxonomy" id="254"/>
    <lineage>
        <taxon>Bacteria</taxon>
        <taxon>Pseudomonadati</taxon>
        <taxon>Bacteroidota</taxon>
        <taxon>Flavobacteriia</taxon>
        <taxon>Flavobacteriales</taxon>
        <taxon>Weeksellaceae</taxon>
        <taxon>Chryseobacterium group</taxon>
        <taxon>Chryseobacterium</taxon>
    </lineage>
</organism>
<evidence type="ECO:0000313" key="1">
    <source>
        <dbReference type="EMBL" id="SIQ53894.1"/>
    </source>
</evidence>
<reference evidence="1 3" key="1">
    <citation type="submission" date="2017-01" db="EMBL/GenBank/DDBJ databases">
        <authorList>
            <person name="Varghese N."/>
            <person name="Submissions S."/>
        </authorList>
    </citation>
    <scope>NUCLEOTIDE SEQUENCE [LARGE SCALE GENOMIC DNA]</scope>
    <source>
        <strain evidence="1 3">ATCC 27950</strain>
    </source>
</reference>
<evidence type="ECO:0000313" key="4">
    <source>
        <dbReference type="Proteomes" id="UP000255231"/>
    </source>
</evidence>
<evidence type="ECO:0000313" key="3">
    <source>
        <dbReference type="Proteomes" id="UP000185725"/>
    </source>
</evidence>
<proteinExistence type="predicted"/>
<evidence type="ECO:0000313" key="2">
    <source>
        <dbReference type="EMBL" id="SUX41615.1"/>
    </source>
</evidence>
<sequence>MDNVPGLCDGEEIEAQIFNFAKKFNKELH</sequence>
<dbReference type="Proteomes" id="UP000185725">
    <property type="component" value="Unassembled WGS sequence"/>
</dbReference>
<dbReference type="EMBL" id="UFVS01000001">
    <property type="protein sequence ID" value="SUX41615.1"/>
    <property type="molecule type" value="Genomic_DNA"/>
</dbReference>
<accession>A0A381F503</accession>
<keyword evidence="3" id="KW-1185">Reference proteome</keyword>
<dbReference type="AlphaFoldDB" id="A0A381F503"/>